<reference evidence="4 5" key="1">
    <citation type="submission" date="2017-06" db="EMBL/GenBank/DDBJ databases">
        <title>Comparative genomic analysis of Ambrosia Fusariam Clade fungi.</title>
        <authorList>
            <person name="Stajich J.E."/>
            <person name="Carrillo J."/>
            <person name="Kijimoto T."/>
            <person name="Eskalen A."/>
            <person name="O'Donnell K."/>
            <person name="Kasson M."/>
        </authorList>
    </citation>
    <scope>NUCLEOTIDE SEQUENCE [LARGE SCALE GENOMIC DNA]</scope>
    <source>
        <strain evidence="4 5">UCR1854</strain>
    </source>
</reference>
<accession>A0A430M7W1</accession>
<sequence length="134" mass="15014">MKPLSLATVFSVGASAATSDRCQPQNCTDVHVFLVRGTSEAYPGDSISIAKAICNDWKDYPESEVGQKRERFQSSWPREGKQLESLNRWTKVLRDYCNMEDPACAGGDDWTAHTSYFKLYSVDAAQFVRFALCS</sequence>
<dbReference type="SUPFAM" id="SSF53474">
    <property type="entry name" value="alpha/beta-Hydrolases"/>
    <property type="match status" value="1"/>
</dbReference>
<dbReference type="PANTHER" id="PTHR33630">
    <property type="entry name" value="CUTINASE RV1984C-RELATED-RELATED"/>
    <property type="match status" value="1"/>
</dbReference>
<gene>
    <name evidence="4" type="ORF">BHE90_001360</name>
</gene>
<evidence type="ECO:0000256" key="3">
    <source>
        <dbReference type="SAM" id="SignalP"/>
    </source>
</evidence>
<keyword evidence="1" id="KW-0378">Hydrolase</keyword>
<dbReference type="Gene3D" id="3.40.50.1820">
    <property type="entry name" value="alpha/beta hydrolase"/>
    <property type="match status" value="1"/>
</dbReference>
<evidence type="ECO:0000313" key="5">
    <source>
        <dbReference type="Proteomes" id="UP000287124"/>
    </source>
</evidence>
<dbReference type="Pfam" id="PF01083">
    <property type="entry name" value="Cutinase"/>
    <property type="match status" value="1"/>
</dbReference>
<keyword evidence="5" id="KW-1185">Reference proteome</keyword>
<name>A0A430M7W1_9HYPO</name>
<evidence type="ECO:0000256" key="2">
    <source>
        <dbReference type="ARBA" id="ARBA00023157"/>
    </source>
</evidence>
<keyword evidence="3" id="KW-0732">Signal</keyword>
<dbReference type="InterPro" id="IPR029058">
    <property type="entry name" value="AB_hydrolase_fold"/>
</dbReference>
<protein>
    <submittedName>
        <fullName evidence="4">Uncharacterized protein</fullName>
    </submittedName>
</protein>
<dbReference type="Proteomes" id="UP000287124">
    <property type="component" value="Unassembled WGS sequence"/>
</dbReference>
<feature type="signal peptide" evidence="3">
    <location>
        <begin position="1"/>
        <end position="19"/>
    </location>
</feature>
<feature type="chain" id="PRO_5019381847" evidence="3">
    <location>
        <begin position="20"/>
        <end position="134"/>
    </location>
</feature>
<proteinExistence type="predicted"/>
<keyword evidence="2" id="KW-1015">Disulfide bond</keyword>
<dbReference type="AlphaFoldDB" id="A0A430M7W1"/>
<organism evidence="4 5">
    <name type="scientific">Fusarium euwallaceae</name>
    <dbReference type="NCBI Taxonomy" id="1147111"/>
    <lineage>
        <taxon>Eukaryota</taxon>
        <taxon>Fungi</taxon>
        <taxon>Dikarya</taxon>
        <taxon>Ascomycota</taxon>
        <taxon>Pezizomycotina</taxon>
        <taxon>Sordariomycetes</taxon>
        <taxon>Hypocreomycetidae</taxon>
        <taxon>Hypocreales</taxon>
        <taxon>Nectriaceae</taxon>
        <taxon>Fusarium</taxon>
        <taxon>Fusarium solani species complex</taxon>
    </lineage>
</organism>
<dbReference type="PANTHER" id="PTHR33630:SF13">
    <property type="entry name" value="ACETYLXYLAN ESTERASE"/>
    <property type="match status" value="1"/>
</dbReference>
<dbReference type="EMBL" id="MIKF01000010">
    <property type="protein sequence ID" value="RTE84077.1"/>
    <property type="molecule type" value="Genomic_DNA"/>
</dbReference>
<evidence type="ECO:0000313" key="4">
    <source>
        <dbReference type="EMBL" id="RTE84077.1"/>
    </source>
</evidence>
<comment type="caution">
    <text evidence="4">The sequence shown here is derived from an EMBL/GenBank/DDBJ whole genome shotgun (WGS) entry which is preliminary data.</text>
</comment>
<dbReference type="GO" id="GO:0052689">
    <property type="term" value="F:carboxylic ester hydrolase activity"/>
    <property type="evidence" value="ECO:0007669"/>
    <property type="project" value="UniProtKB-ARBA"/>
</dbReference>
<evidence type="ECO:0000256" key="1">
    <source>
        <dbReference type="ARBA" id="ARBA00022801"/>
    </source>
</evidence>
<dbReference type="InterPro" id="IPR000675">
    <property type="entry name" value="Cutinase/axe"/>
</dbReference>